<comment type="similarity">
    <text evidence="1">Belongs to the FlgM family.</text>
</comment>
<keyword evidence="10" id="KW-0282">Flagellum</keyword>
<keyword evidence="4" id="KW-1005">Bacterial flagellum biogenesis</keyword>
<reference evidence="8 12" key="2">
    <citation type="submission" date="2023-03" db="EMBL/GenBank/DDBJ databases">
        <authorList>
            <person name="Shen W."/>
            <person name="Cai J."/>
        </authorList>
    </citation>
    <scope>NUCLEOTIDE SEQUENCE [LARGE SCALE GENOMIC DNA]</scope>
    <source>
        <strain evidence="9 12">B516</strain>
        <strain evidence="8">K72-2</strain>
    </source>
</reference>
<dbReference type="NCBIfam" id="TIGR03824">
    <property type="entry name" value="FlgM_jcvi"/>
    <property type="match status" value="1"/>
</dbReference>
<organism evidence="10 11">
    <name type="scientific">Enterococcus casseliflavus</name>
    <name type="common">Enterococcus flavescens</name>
    <dbReference type="NCBI Taxonomy" id="37734"/>
    <lineage>
        <taxon>Bacteria</taxon>
        <taxon>Bacillati</taxon>
        <taxon>Bacillota</taxon>
        <taxon>Bacilli</taxon>
        <taxon>Lactobacillales</taxon>
        <taxon>Enterococcaceae</taxon>
        <taxon>Enterococcus</taxon>
    </lineage>
</organism>
<dbReference type="GO" id="GO:0045892">
    <property type="term" value="P:negative regulation of DNA-templated transcription"/>
    <property type="evidence" value="ECO:0007669"/>
    <property type="project" value="InterPro"/>
</dbReference>
<evidence type="ECO:0000313" key="9">
    <source>
        <dbReference type="EMBL" id="MDT2983451.1"/>
    </source>
</evidence>
<evidence type="ECO:0000256" key="6">
    <source>
        <dbReference type="ARBA" id="ARBA00023163"/>
    </source>
</evidence>
<evidence type="ECO:0000256" key="1">
    <source>
        <dbReference type="ARBA" id="ARBA00005322"/>
    </source>
</evidence>
<dbReference type="InterPro" id="IPR007412">
    <property type="entry name" value="FlgM"/>
</dbReference>
<keyword evidence="10" id="KW-0966">Cell projection</keyword>
<evidence type="ECO:0000256" key="4">
    <source>
        <dbReference type="ARBA" id="ARBA00022795"/>
    </source>
</evidence>
<feature type="domain" description="Anti-sigma-28 factor FlgM C-terminal" evidence="7">
    <location>
        <begin position="36"/>
        <end position="84"/>
    </location>
</feature>
<proteinExistence type="inferred from homology"/>
<dbReference type="GO" id="GO:0044781">
    <property type="term" value="P:bacterial-type flagellum organization"/>
    <property type="evidence" value="ECO:0007669"/>
    <property type="project" value="UniProtKB-KW"/>
</dbReference>
<reference evidence="10 11" key="1">
    <citation type="submission" date="2018-08" db="EMBL/GenBank/DDBJ databases">
        <title>A genome reference for cultivated species of the human gut microbiota.</title>
        <authorList>
            <person name="Zou Y."/>
            <person name="Xue W."/>
            <person name="Luo G."/>
        </authorList>
    </citation>
    <scope>NUCLEOTIDE SEQUENCE [LARGE SCALE GENOMIC DNA]</scope>
    <source>
        <strain evidence="10 11">AF48-16</strain>
    </source>
</reference>
<name>A0A1L8SLG2_ENTCA</name>
<dbReference type="Pfam" id="PF04316">
    <property type="entry name" value="FlgM"/>
    <property type="match status" value="1"/>
</dbReference>
<gene>
    <name evidence="10" type="primary">flgM</name>
    <name evidence="10" type="ORF">DW084_04860</name>
    <name evidence="8" type="ORF">P7I32_01790</name>
    <name evidence="9" type="ORF">P7I34_12295</name>
</gene>
<dbReference type="InterPro" id="IPR031316">
    <property type="entry name" value="FlgM_C"/>
</dbReference>
<accession>A0A1L8SLG2</accession>
<dbReference type="Proteomes" id="UP001253851">
    <property type="component" value="Unassembled WGS sequence"/>
</dbReference>
<dbReference type="EMBL" id="QRMZ01000005">
    <property type="protein sequence ID" value="RHK07207.1"/>
    <property type="molecule type" value="Genomic_DNA"/>
</dbReference>
<keyword evidence="5" id="KW-0805">Transcription regulation</keyword>
<dbReference type="EMBL" id="JARQDZ010000006">
    <property type="protein sequence ID" value="MDT2983451.1"/>
    <property type="molecule type" value="Genomic_DNA"/>
</dbReference>
<dbReference type="AlphaFoldDB" id="A0A1L8SLG2"/>
<dbReference type="InterPro" id="IPR035890">
    <property type="entry name" value="Anti-sigma-28_factor_FlgM_sf"/>
</dbReference>
<dbReference type="EMBL" id="JARQDV010000001">
    <property type="protein sequence ID" value="MDT2963327.1"/>
    <property type="molecule type" value="Genomic_DNA"/>
</dbReference>
<protein>
    <recommendedName>
        <fullName evidence="2">Negative regulator of flagellin synthesis</fullName>
    </recommendedName>
</protein>
<dbReference type="RefSeq" id="WP_005226638.1">
    <property type="nucleotide sequence ID" value="NZ_BAAAXK010000013.1"/>
</dbReference>
<dbReference type="OrthoDB" id="2329379at2"/>
<keyword evidence="3" id="KW-0678">Repressor</keyword>
<evidence type="ECO:0000313" key="11">
    <source>
        <dbReference type="Proteomes" id="UP000286288"/>
    </source>
</evidence>
<evidence type="ECO:0000313" key="8">
    <source>
        <dbReference type="EMBL" id="MDT2963327.1"/>
    </source>
</evidence>
<comment type="caution">
    <text evidence="10">The sequence shown here is derived from an EMBL/GenBank/DDBJ whole genome shotgun (WGS) entry which is preliminary data.</text>
</comment>
<evidence type="ECO:0000256" key="3">
    <source>
        <dbReference type="ARBA" id="ARBA00022491"/>
    </source>
</evidence>
<dbReference type="SUPFAM" id="SSF101498">
    <property type="entry name" value="Anti-sigma factor FlgM"/>
    <property type="match status" value="1"/>
</dbReference>
<evidence type="ECO:0000313" key="10">
    <source>
        <dbReference type="EMBL" id="RHK07207.1"/>
    </source>
</evidence>
<dbReference type="Proteomes" id="UP001268896">
    <property type="component" value="Unassembled WGS sequence"/>
</dbReference>
<evidence type="ECO:0000256" key="2">
    <source>
        <dbReference type="ARBA" id="ARBA00017823"/>
    </source>
</evidence>
<evidence type="ECO:0000313" key="12">
    <source>
        <dbReference type="Proteomes" id="UP001253851"/>
    </source>
</evidence>
<keyword evidence="6" id="KW-0804">Transcription</keyword>
<evidence type="ECO:0000256" key="5">
    <source>
        <dbReference type="ARBA" id="ARBA00023015"/>
    </source>
</evidence>
<evidence type="ECO:0000259" key="7">
    <source>
        <dbReference type="Pfam" id="PF04316"/>
    </source>
</evidence>
<dbReference type="GeneID" id="83457975"/>
<keyword evidence="10" id="KW-0969">Cilium</keyword>
<sequence length="91" mass="10203">MKIERGYAEYSDKAIKREAVKQEKPSAAQTEKTVDVQLSETAQAIQKSANQTASRSERVAELKRAIKEGTYQVSAETIADKMLQQDEKQVD</sequence>
<dbReference type="Proteomes" id="UP000286288">
    <property type="component" value="Unassembled WGS sequence"/>
</dbReference>